<gene>
    <name evidence="1" type="ORF">GSB_155096</name>
</gene>
<accession>V6TP38</accession>
<keyword evidence="1" id="KW-0647">Proteasome</keyword>
<sequence length="102" mass="11473">MQCRLHLDKGHTGRTCLAYSASYKRLSIVKELLLGSTEKLTANRLSRKMHAPTRLSIHIYSGFFVVTKEPVPITVLSGDALRQKYIVGSARCLEMQPEQTEP</sequence>
<dbReference type="AlphaFoldDB" id="V6TP38"/>
<proteinExistence type="predicted"/>
<evidence type="ECO:0000313" key="2">
    <source>
        <dbReference type="Proteomes" id="UP000018040"/>
    </source>
</evidence>
<name>V6TP38_GIAIN</name>
<dbReference type="EMBL" id="AHHH01000180">
    <property type="protein sequence ID" value="ESU40723.1"/>
    <property type="molecule type" value="Genomic_DNA"/>
</dbReference>
<comment type="caution">
    <text evidence="1">The sequence shown here is derived from an EMBL/GenBank/DDBJ whole genome shotgun (WGS) entry which is preliminary data.</text>
</comment>
<protein>
    <submittedName>
        <fullName evidence="1">20S proteasome core particle subunit beta 2</fullName>
    </submittedName>
</protein>
<reference evidence="1 2" key="2">
    <citation type="journal article" date="2013" name="Genome Biol. Evol.">
        <title>Genome sequencing of Giardia lamblia genotypes A2 and B isolates (DH and GS) and comparative analysis with the genomes of genotypes A1 and E (WB and Pig).</title>
        <authorList>
            <person name="Adam R.D."/>
            <person name="Dahlstrom E.W."/>
            <person name="Martens C.A."/>
            <person name="Bruno D.P."/>
            <person name="Barbian K.D."/>
            <person name="Ricklefs S.M."/>
            <person name="Hernandez M.M."/>
            <person name="Narla N.P."/>
            <person name="Patel R.B."/>
            <person name="Porcella S.F."/>
            <person name="Nash T.E."/>
        </authorList>
    </citation>
    <scope>NUCLEOTIDE SEQUENCE [LARGE SCALE GENOMIC DNA]</scope>
    <source>
        <strain evidence="1 2">GS</strain>
    </source>
</reference>
<organism evidence="1 2">
    <name type="scientific">Giardia intestinalis</name>
    <name type="common">Giardia lamblia</name>
    <dbReference type="NCBI Taxonomy" id="5741"/>
    <lineage>
        <taxon>Eukaryota</taxon>
        <taxon>Metamonada</taxon>
        <taxon>Diplomonadida</taxon>
        <taxon>Hexamitidae</taxon>
        <taxon>Giardiinae</taxon>
        <taxon>Giardia</taxon>
    </lineage>
</organism>
<reference evidence="2" key="1">
    <citation type="submission" date="2012-02" db="EMBL/GenBank/DDBJ databases">
        <title>Genome sequencing of Giardia lamblia Genotypes A2 and B isolates (DH and GS) and comparative analysis with the genomes of Genotypes A1 and E (WB and Pig).</title>
        <authorList>
            <person name="Adam R."/>
            <person name="Dahlstrom E."/>
            <person name="Martens C."/>
            <person name="Bruno D."/>
            <person name="Barbian K."/>
            <person name="Porcella S.F."/>
            <person name="Nash T."/>
        </authorList>
    </citation>
    <scope>NUCLEOTIDE SEQUENCE</scope>
    <source>
        <strain evidence="2">GS</strain>
    </source>
</reference>
<dbReference type="Proteomes" id="UP000018040">
    <property type="component" value="Unassembled WGS sequence"/>
</dbReference>
<dbReference type="GO" id="GO:0000502">
    <property type="term" value="C:proteasome complex"/>
    <property type="evidence" value="ECO:0007669"/>
    <property type="project" value="UniProtKB-KW"/>
</dbReference>
<evidence type="ECO:0000313" key="1">
    <source>
        <dbReference type="EMBL" id="ESU40723.1"/>
    </source>
</evidence>